<dbReference type="InterPro" id="IPR020946">
    <property type="entry name" value="Flavin_mOase-like"/>
</dbReference>
<keyword evidence="8" id="KW-1133">Transmembrane helix</keyword>
<protein>
    <recommendedName>
        <fullName evidence="6">Flavin-containing monooxygenase</fullName>
        <ecNumber evidence="6">1.-.-.-</ecNumber>
    </recommendedName>
</protein>
<organism evidence="9 10">
    <name type="scientific">Saccoglossus kowalevskii</name>
    <name type="common">Acorn worm</name>
    <dbReference type="NCBI Taxonomy" id="10224"/>
    <lineage>
        <taxon>Eukaryota</taxon>
        <taxon>Metazoa</taxon>
        <taxon>Hemichordata</taxon>
        <taxon>Enteropneusta</taxon>
        <taxon>Harrimaniidae</taxon>
        <taxon>Saccoglossus</taxon>
    </lineage>
</organism>
<dbReference type="PRINTS" id="PR00370">
    <property type="entry name" value="FMOXYGENASE"/>
</dbReference>
<keyword evidence="2 6" id="KW-0285">Flavoprotein</keyword>
<evidence type="ECO:0000256" key="5">
    <source>
        <dbReference type="ARBA" id="ARBA00023002"/>
    </source>
</evidence>
<dbReference type="PIRSF" id="PIRSF000332">
    <property type="entry name" value="FMO"/>
    <property type="match status" value="1"/>
</dbReference>
<comment type="similarity">
    <text evidence="1 6">Belongs to the FMO family.</text>
</comment>
<dbReference type="GeneID" id="102803366"/>
<evidence type="ECO:0000313" key="10">
    <source>
        <dbReference type="RefSeq" id="XP_006814540.1"/>
    </source>
</evidence>
<evidence type="ECO:0000256" key="3">
    <source>
        <dbReference type="ARBA" id="ARBA00022827"/>
    </source>
</evidence>
<evidence type="ECO:0000256" key="1">
    <source>
        <dbReference type="ARBA" id="ARBA00009183"/>
    </source>
</evidence>
<sequence length="652" mass="73098">MTVDVLIGYLFSGLDCLYGGIWYYSDELRQGQMAASYDSLVTNFSKEMLSFSDFPFPKEWPPFIPHKRVHQYLHSYAEHYDLKKYIRFNQDVLSIEQSGDGRWNVFSTNNDGKLQETFDHLMVCTGVFNKIHYPSYPGLNKFAGIQMHANKYRNTTGLTNKRIVVVGAGSSAGDIACELARSGSTQVYLSMRNGTWVIPRTGPDSYPYDMRTFSKSAMNGSTQTVASTLDKLVRQNIQDYKRLGWGNLLHNSFRWTKRYPIGAISDSDPNSWDETRSPRPDPKAPSPDPGTTNFCFASRVKGDGRVPWSFSSTHSETIQHALRAKLRPINVLEFVGATLERILVRAQDSETSDAERTRLLEQVTQLMVGHRMAMCDILQCHMALLAGATTVQRDTVLDACVFAGELSQGVRHHLSYADWTNQMVQVESASQLAAAKGKLRAPQAQKAQRSRTSSTKQSRPGGKHSYPSAGGKCSGAPPGKRGPGGGSSSSSSGGHHPRQRDGDDMKLYKYVFLVRMENPEKLAVIGMIAPFSTVWPCMELQARWATRVFTKKLNLPKKEEMLADIETKPKYSRRYCLINPYVYEDEIAECIGVKPSFWKLLLSDPKLAMAVQYGPQLSYMYRLQGPGKWDGARDAILNARDNTVSHMASYRS</sequence>
<evidence type="ECO:0000256" key="4">
    <source>
        <dbReference type="ARBA" id="ARBA00022857"/>
    </source>
</evidence>
<dbReference type="InterPro" id="IPR050346">
    <property type="entry name" value="FMO-like"/>
</dbReference>
<dbReference type="RefSeq" id="XP_006814540.1">
    <property type="nucleotide sequence ID" value="XM_006814477.1"/>
</dbReference>
<evidence type="ECO:0000313" key="9">
    <source>
        <dbReference type="Proteomes" id="UP000694865"/>
    </source>
</evidence>
<dbReference type="PANTHER" id="PTHR23023">
    <property type="entry name" value="DIMETHYLANILINE MONOOXYGENASE"/>
    <property type="match status" value="1"/>
</dbReference>
<feature type="compositionally biased region" description="Low complexity" evidence="7">
    <location>
        <begin position="450"/>
        <end position="459"/>
    </location>
</feature>
<comment type="cofactor">
    <cofactor evidence="6">
        <name>FAD</name>
        <dbReference type="ChEBI" id="CHEBI:57692"/>
    </cofactor>
</comment>
<feature type="transmembrane region" description="Helical" evidence="8">
    <location>
        <begin position="6"/>
        <end position="24"/>
    </location>
</feature>
<dbReference type="InterPro" id="IPR000960">
    <property type="entry name" value="Flavin_mOase"/>
</dbReference>
<dbReference type="Proteomes" id="UP000694865">
    <property type="component" value="Unplaced"/>
</dbReference>
<keyword evidence="6" id="KW-0503">Monooxygenase</keyword>
<gene>
    <name evidence="10" type="primary">LOC102803366</name>
</gene>
<feature type="region of interest" description="Disordered" evidence="7">
    <location>
        <begin position="266"/>
        <end position="292"/>
    </location>
</feature>
<dbReference type="Gene3D" id="3.50.50.60">
    <property type="entry name" value="FAD/NAD(P)-binding domain"/>
    <property type="match status" value="2"/>
</dbReference>
<keyword evidence="8" id="KW-0812">Transmembrane</keyword>
<keyword evidence="4" id="KW-0521">NADP</keyword>
<evidence type="ECO:0000256" key="6">
    <source>
        <dbReference type="RuleBase" id="RU361177"/>
    </source>
</evidence>
<dbReference type="InterPro" id="IPR036188">
    <property type="entry name" value="FAD/NAD-bd_sf"/>
</dbReference>
<evidence type="ECO:0000256" key="7">
    <source>
        <dbReference type="SAM" id="MobiDB-lite"/>
    </source>
</evidence>
<dbReference type="EC" id="1.-.-.-" evidence="6"/>
<evidence type="ECO:0000256" key="2">
    <source>
        <dbReference type="ARBA" id="ARBA00022630"/>
    </source>
</evidence>
<keyword evidence="5 6" id="KW-0560">Oxidoreductase</keyword>
<proteinExistence type="inferred from homology"/>
<name>A0ABM0M3E9_SACKO</name>
<keyword evidence="3 6" id="KW-0274">FAD</keyword>
<keyword evidence="8" id="KW-0472">Membrane</keyword>
<evidence type="ECO:0000256" key="8">
    <source>
        <dbReference type="SAM" id="Phobius"/>
    </source>
</evidence>
<reference evidence="10" key="1">
    <citation type="submission" date="2025-08" db="UniProtKB">
        <authorList>
            <consortium name="RefSeq"/>
        </authorList>
    </citation>
    <scope>IDENTIFICATION</scope>
    <source>
        <tissue evidence="10">Testes</tissue>
    </source>
</reference>
<accession>A0ABM0M3E9</accession>
<keyword evidence="9" id="KW-1185">Reference proteome</keyword>
<dbReference type="Pfam" id="PF00743">
    <property type="entry name" value="FMO-like"/>
    <property type="match status" value="2"/>
</dbReference>
<dbReference type="SUPFAM" id="SSF51905">
    <property type="entry name" value="FAD/NAD(P)-binding domain"/>
    <property type="match status" value="1"/>
</dbReference>
<feature type="compositionally biased region" description="Basic and acidic residues" evidence="7">
    <location>
        <begin position="273"/>
        <end position="282"/>
    </location>
</feature>
<feature type="region of interest" description="Disordered" evidence="7">
    <location>
        <begin position="435"/>
        <end position="502"/>
    </location>
</feature>